<proteinExistence type="predicted"/>
<reference evidence="1" key="1">
    <citation type="submission" date="2018-02" db="EMBL/GenBank/DDBJ databases">
        <title>Rhizophora mucronata_Transcriptome.</title>
        <authorList>
            <person name="Meera S.P."/>
            <person name="Sreeshan A."/>
            <person name="Augustine A."/>
        </authorList>
    </citation>
    <scope>NUCLEOTIDE SEQUENCE</scope>
    <source>
        <tissue evidence="1">Leaf</tissue>
    </source>
</reference>
<sequence length="29" mass="3413">MVLESSKPKCFWLFVINENQVVGFGKRKK</sequence>
<evidence type="ECO:0000313" key="1">
    <source>
        <dbReference type="EMBL" id="MBX49265.1"/>
    </source>
</evidence>
<organism evidence="1">
    <name type="scientific">Rhizophora mucronata</name>
    <name type="common">Asiatic mangrove</name>
    <dbReference type="NCBI Taxonomy" id="61149"/>
    <lineage>
        <taxon>Eukaryota</taxon>
        <taxon>Viridiplantae</taxon>
        <taxon>Streptophyta</taxon>
        <taxon>Embryophyta</taxon>
        <taxon>Tracheophyta</taxon>
        <taxon>Spermatophyta</taxon>
        <taxon>Magnoliopsida</taxon>
        <taxon>eudicotyledons</taxon>
        <taxon>Gunneridae</taxon>
        <taxon>Pentapetalae</taxon>
        <taxon>rosids</taxon>
        <taxon>fabids</taxon>
        <taxon>Malpighiales</taxon>
        <taxon>Rhizophoraceae</taxon>
        <taxon>Rhizophora</taxon>
    </lineage>
</organism>
<name>A0A2P2P3D8_RHIMU</name>
<dbReference type="EMBL" id="GGEC01068781">
    <property type="protein sequence ID" value="MBX49265.1"/>
    <property type="molecule type" value="Transcribed_RNA"/>
</dbReference>
<accession>A0A2P2P3D8</accession>
<protein>
    <submittedName>
        <fullName evidence="1">Uncharacterized protein</fullName>
    </submittedName>
</protein>
<dbReference type="AlphaFoldDB" id="A0A2P2P3D8"/>